<reference evidence="1" key="1">
    <citation type="submission" date="2021-05" db="EMBL/GenBank/DDBJ databases">
        <authorList>
            <person name="Alioto T."/>
            <person name="Alioto T."/>
            <person name="Gomez Garrido J."/>
        </authorList>
    </citation>
    <scope>NUCLEOTIDE SEQUENCE</scope>
</reference>
<name>A0A8D8APM6_CULPI</name>
<dbReference type="EMBL" id="HBUE01034655">
    <property type="protein sequence ID" value="CAG6458304.1"/>
    <property type="molecule type" value="Transcribed_RNA"/>
</dbReference>
<dbReference type="EMBL" id="HBUE01034651">
    <property type="protein sequence ID" value="CAG6458302.1"/>
    <property type="molecule type" value="Transcribed_RNA"/>
</dbReference>
<protein>
    <submittedName>
        <fullName evidence="1">(northern house mosquito) hypothetical protein</fullName>
    </submittedName>
</protein>
<accession>A0A8D8APM6</accession>
<sequence>MVLRAGWAESFCPSGPYNVDFAPIKVAAMADAPSKSGVHADVRHGKLHHLHPQATTYAVVTASCARPATPRSPVVRLIVKEPANSEIVDDNRHRSQLDRLVQL</sequence>
<proteinExistence type="predicted"/>
<organism evidence="1">
    <name type="scientific">Culex pipiens</name>
    <name type="common">House mosquito</name>
    <dbReference type="NCBI Taxonomy" id="7175"/>
    <lineage>
        <taxon>Eukaryota</taxon>
        <taxon>Metazoa</taxon>
        <taxon>Ecdysozoa</taxon>
        <taxon>Arthropoda</taxon>
        <taxon>Hexapoda</taxon>
        <taxon>Insecta</taxon>
        <taxon>Pterygota</taxon>
        <taxon>Neoptera</taxon>
        <taxon>Endopterygota</taxon>
        <taxon>Diptera</taxon>
        <taxon>Nematocera</taxon>
        <taxon>Culicoidea</taxon>
        <taxon>Culicidae</taxon>
        <taxon>Culicinae</taxon>
        <taxon>Culicini</taxon>
        <taxon>Culex</taxon>
        <taxon>Culex</taxon>
    </lineage>
</organism>
<evidence type="ECO:0000313" key="1">
    <source>
        <dbReference type="EMBL" id="CAG6458302.1"/>
    </source>
</evidence>
<dbReference type="AlphaFoldDB" id="A0A8D8APM6"/>